<reference evidence="2" key="1">
    <citation type="journal article" date="2021" name="Nat. Commun.">
        <title>Genetic determinants of endophytism in the Arabidopsis root mycobiome.</title>
        <authorList>
            <person name="Mesny F."/>
            <person name="Miyauchi S."/>
            <person name="Thiergart T."/>
            <person name="Pickel B."/>
            <person name="Atanasova L."/>
            <person name="Karlsson M."/>
            <person name="Huettel B."/>
            <person name="Barry K.W."/>
            <person name="Haridas S."/>
            <person name="Chen C."/>
            <person name="Bauer D."/>
            <person name="Andreopoulos W."/>
            <person name="Pangilinan J."/>
            <person name="LaButti K."/>
            <person name="Riley R."/>
            <person name="Lipzen A."/>
            <person name="Clum A."/>
            <person name="Drula E."/>
            <person name="Henrissat B."/>
            <person name="Kohler A."/>
            <person name="Grigoriev I.V."/>
            <person name="Martin F.M."/>
            <person name="Hacquard S."/>
        </authorList>
    </citation>
    <scope>NUCLEOTIDE SEQUENCE</scope>
    <source>
        <strain evidence="2">MPI-CAGE-CH-0243</strain>
    </source>
</reference>
<dbReference type="AlphaFoldDB" id="A0A9P9DBV5"/>
<feature type="transmembrane region" description="Helical" evidence="1">
    <location>
        <begin position="147"/>
        <end position="166"/>
    </location>
</feature>
<gene>
    <name evidence="2" type="ORF">B0J11DRAFT_584144</name>
</gene>
<feature type="transmembrane region" description="Helical" evidence="1">
    <location>
        <begin position="79"/>
        <end position="104"/>
    </location>
</feature>
<dbReference type="Proteomes" id="UP000700596">
    <property type="component" value="Unassembled WGS sequence"/>
</dbReference>
<comment type="caution">
    <text evidence="2">The sequence shown here is derived from an EMBL/GenBank/DDBJ whole genome shotgun (WGS) entry which is preliminary data.</text>
</comment>
<dbReference type="InterPro" id="IPR021514">
    <property type="entry name" value="DUF3176"/>
</dbReference>
<evidence type="ECO:0000313" key="3">
    <source>
        <dbReference type="Proteomes" id="UP000700596"/>
    </source>
</evidence>
<proteinExistence type="predicted"/>
<dbReference type="EMBL" id="JAGMWT010000015">
    <property type="protein sequence ID" value="KAH7116112.1"/>
    <property type="molecule type" value="Genomic_DNA"/>
</dbReference>
<keyword evidence="1" id="KW-0472">Membrane</keyword>
<name>A0A9P9DBV5_9PLEO</name>
<dbReference type="Pfam" id="PF11374">
    <property type="entry name" value="DUF3176"/>
    <property type="match status" value="1"/>
</dbReference>
<evidence type="ECO:0000313" key="2">
    <source>
        <dbReference type="EMBL" id="KAH7116112.1"/>
    </source>
</evidence>
<sequence length="585" mass="65962">MRPGDGQIYSQVSMMDTAYYRDSVPDVPPPRRSRSIFSMLREWWWEFLSWGIGTCALAAIGTLLYLYRNKPVASWNFELRLATVIAALSQVAQTALMVSVSSSIGQLKWPSLRRTRPIADIRYFDEATRGASGSALLLWKTLCAGRIPFASVGAIVTILMLAFSSFTQQSVTIKLRTVDSGLKTASVNRVLMYDDVGGANSALYDTRHQTVFDQERGAAATLGWIQNYLSPSNSSASCPTDYCTWKDYTTLAMCAYTEDVSSGLTLSRNKTGVTVAGLESKDMPLLTSQRTAWMTTNLTTTKTRTMNDIDQNKNTADIYFLYHPLCNANNQNYTGSVFQQSMKEPRNWKAFKGTFKPCLQTMRTSFNLSTQTKITVSQRDLTWRVRASPSNGHDVHCYKDEATSEEYCLNTTTFWESIKEMFRGNASLIPGGDNYFTGEWMPIILPDIFGPILPNCDLSPERGLVGFNKRLNNIAYAITNSMRASSKSVPVTGTAWRAEQYFHVQYIWLSLPGGLWVTITLFFLTTFARTRNAQSPIWKSSPLVLLECMNKHNAMDRIKNVEKSSEKNRVQLKYTGENWYLQKKT</sequence>
<organism evidence="2 3">
    <name type="scientific">Dendryphion nanum</name>
    <dbReference type="NCBI Taxonomy" id="256645"/>
    <lineage>
        <taxon>Eukaryota</taxon>
        <taxon>Fungi</taxon>
        <taxon>Dikarya</taxon>
        <taxon>Ascomycota</taxon>
        <taxon>Pezizomycotina</taxon>
        <taxon>Dothideomycetes</taxon>
        <taxon>Pleosporomycetidae</taxon>
        <taxon>Pleosporales</taxon>
        <taxon>Torulaceae</taxon>
        <taxon>Dendryphion</taxon>
    </lineage>
</organism>
<evidence type="ECO:0000256" key="1">
    <source>
        <dbReference type="SAM" id="Phobius"/>
    </source>
</evidence>
<dbReference type="OrthoDB" id="5242705at2759"/>
<feature type="transmembrane region" description="Helical" evidence="1">
    <location>
        <begin position="506"/>
        <end position="527"/>
    </location>
</feature>
<protein>
    <submittedName>
        <fullName evidence="2">Uncharacterized protein</fullName>
    </submittedName>
</protein>
<keyword evidence="1" id="KW-1133">Transmembrane helix</keyword>
<dbReference type="PANTHER" id="PTHR35394">
    <property type="entry name" value="DUF3176 DOMAIN-CONTAINING PROTEIN"/>
    <property type="match status" value="1"/>
</dbReference>
<accession>A0A9P9DBV5</accession>
<feature type="transmembrane region" description="Helical" evidence="1">
    <location>
        <begin position="47"/>
        <end position="67"/>
    </location>
</feature>
<keyword evidence="3" id="KW-1185">Reference proteome</keyword>
<keyword evidence="1" id="KW-0812">Transmembrane</keyword>
<dbReference type="PANTHER" id="PTHR35394:SF5">
    <property type="entry name" value="DUF3176 DOMAIN-CONTAINING PROTEIN"/>
    <property type="match status" value="1"/>
</dbReference>